<proteinExistence type="predicted"/>
<evidence type="ECO:0000313" key="1">
    <source>
        <dbReference type="EMBL" id="KAL3529888.1"/>
    </source>
</evidence>
<name>A0ABD3AEB0_9GENT</name>
<dbReference type="Proteomes" id="UP001630127">
    <property type="component" value="Unassembled WGS sequence"/>
</dbReference>
<dbReference type="EMBL" id="JBJUIK010000004">
    <property type="protein sequence ID" value="KAL3529888.1"/>
    <property type="molecule type" value="Genomic_DNA"/>
</dbReference>
<evidence type="ECO:0008006" key="3">
    <source>
        <dbReference type="Google" id="ProtNLM"/>
    </source>
</evidence>
<protein>
    <recommendedName>
        <fullName evidence="3">AT-hook motif nuclear-localized protein</fullName>
    </recommendedName>
</protein>
<reference evidence="1 2" key="1">
    <citation type="submission" date="2024-11" db="EMBL/GenBank/DDBJ databases">
        <title>A near-complete genome assembly of Cinchona calisaya.</title>
        <authorList>
            <person name="Lian D.C."/>
            <person name="Zhao X.W."/>
            <person name="Wei L."/>
        </authorList>
    </citation>
    <scope>NUCLEOTIDE SEQUENCE [LARGE SCALE GENOMIC DNA]</scope>
    <source>
        <tissue evidence="1">Nenye</tissue>
    </source>
</reference>
<comment type="caution">
    <text evidence="1">The sequence shown here is derived from an EMBL/GenBank/DDBJ whole genome shotgun (WGS) entry which is preliminary data.</text>
</comment>
<evidence type="ECO:0000313" key="2">
    <source>
        <dbReference type="Proteomes" id="UP001630127"/>
    </source>
</evidence>
<organism evidence="1 2">
    <name type="scientific">Cinchona calisaya</name>
    <dbReference type="NCBI Taxonomy" id="153742"/>
    <lineage>
        <taxon>Eukaryota</taxon>
        <taxon>Viridiplantae</taxon>
        <taxon>Streptophyta</taxon>
        <taxon>Embryophyta</taxon>
        <taxon>Tracheophyta</taxon>
        <taxon>Spermatophyta</taxon>
        <taxon>Magnoliopsida</taxon>
        <taxon>eudicotyledons</taxon>
        <taxon>Gunneridae</taxon>
        <taxon>Pentapetalae</taxon>
        <taxon>asterids</taxon>
        <taxon>lamiids</taxon>
        <taxon>Gentianales</taxon>
        <taxon>Rubiaceae</taxon>
        <taxon>Cinchonoideae</taxon>
        <taxon>Cinchoneae</taxon>
        <taxon>Cinchona</taxon>
    </lineage>
</organism>
<keyword evidence="2" id="KW-1185">Reference proteome</keyword>
<dbReference type="AlphaFoldDB" id="A0ABD3AEB0"/>
<accession>A0ABD3AEB0</accession>
<sequence>MMNHDLLTLSITVILQVDISRSATKKKRSKSGGAKKAIGVRRMDEKLVSTRLFFGAGGQVLISGIRNFSAFGVAQGLLEVSNTPKSISSIFNGQLEVLVGDVQGEYTAGVSSLCN</sequence>
<gene>
    <name evidence="1" type="ORF">ACH5RR_009210</name>
</gene>